<dbReference type="Proteomes" id="UP000186698">
    <property type="component" value="Chromosome 9_10S"/>
</dbReference>
<dbReference type="SMART" id="SM00575">
    <property type="entry name" value="ZnF_PMZ"/>
    <property type="match status" value="1"/>
</dbReference>
<dbReference type="Pfam" id="PF04434">
    <property type="entry name" value="SWIM"/>
    <property type="match status" value="1"/>
</dbReference>
<dbReference type="InterPro" id="IPR048324">
    <property type="entry name" value="ZSWIM1-3_RNaseH-like"/>
</dbReference>
<dbReference type="PROSITE" id="PS50966">
    <property type="entry name" value="ZF_SWIM"/>
    <property type="match status" value="1"/>
</dbReference>
<protein>
    <submittedName>
        <fullName evidence="7">Zinc finger SWIM-type containing 1 S homeolog isoform X1</fullName>
    </submittedName>
</protein>
<dbReference type="CTD" id="414615"/>
<dbReference type="PANTHER" id="PTHR31569:SF0">
    <property type="entry name" value="ZINC FINGER SWIM DOMAIN-CONTAINING PROTEIN 1"/>
    <property type="match status" value="1"/>
</dbReference>
<evidence type="ECO:0000256" key="2">
    <source>
        <dbReference type="ARBA" id="ARBA00022771"/>
    </source>
</evidence>
<evidence type="ECO:0000256" key="3">
    <source>
        <dbReference type="ARBA" id="ARBA00022833"/>
    </source>
</evidence>
<sequence>MEATEVQIGLLSMLKIQLQSLENVSPEKKNVFQSLQNVMTDDPGSQLIFQLDADKNIESINFQSSFMTRVFNESPKALLMIRIKNAKGKTLYLFTADGPCMKMEYDVLKLVHVAIPKYETPKSLTDMFTLLKNFNSRWADISTFLVDPSFKYSSVISKIFPSAEVVLSAYHVSKHIQEEIYRLSLPEKTEKLLNEALKKTMCSATAANLKKMHMTLLQILKPEQEATLNPNLLLDDKIWALHRWRTVPQCSVYFQTMEVASKEFTHIFDKSVGLETIITELIQFIQERANKSQAENLTCSLDDTSLLCVGKCPKKESYGPMSLDFCLKSGTESDSSVKPKEESDVHLEPERQTEAGALICQSLDHICIAAASDLCMKEFCIAQKSAQVLLNKSDNVVIQLLESPQEVTWESPKQCSCYFNKCLKLPCRHIMAVLNANKEVIKPEMFDSSWHKQTNSFETILPVPIPTLEIIKGDSKGIADKHTQVEILMNQMAQLLAECSNEDFQHRYNMLRELADSWIGPYEQVKL</sequence>
<keyword evidence="1" id="KW-0479">Metal-binding</keyword>
<keyword evidence="3" id="KW-0862">Zinc</keyword>
<dbReference type="RefSeq" id="XP_018092889.1">
    <property type="nucleotide sequence ID" value="XM_018237400.2"/>
</dbReference>
<evidence type="ECO:0000256" key="1">
    <source>
        <dbReference type="ARBA" id="ARBA00022723"/>
    </source>
</evidence>
<dbReference type="InterPro" id="IPR052579">
    <property type="entry name" value="Zinc_finger_SWIM"/>
</dbReference>
<dbReference type="InterPro" id="IPR006564">
    <property type="entry name" value="Znf_PMZ"/>
</dbReference>
<dbReference type="Pfam" id="PF21600">
    <property type="entry name" value="ZSWIM1-3_helical"/>
    <property type="match status" value="1"/>
</dbReference>
<dbReference type="AlphaFoldDB" id="A0A8J0TXK5"/>
<name>A0A8J0TXK5_XENLA</name>
<dbReference type="InterPro" id="IPR045563">
    <property type="entry name" value="ZSWIM1/3_C"/>
</dbReference>
<keyword evidence="6" id="KW-1185">Reference proteome</keyword>
<accession>A0A8J0TXK5</accession>
<dbReference type="AGR" id="Xenbase:XB-GENE-1217359"/>
<evidence type="ECO:0000313" key="7">
    <source>
        <dbReference type="RefSeq" id="XP_018092889.1"/>
    </source>
</evidence>
<dbReference type="GO" id="GO:0008270">
    <property type="term" value="F:zinc ion binding"/>
    <property type="evidence" value="ECO:0007669"/>
    <property type="project" value="UniProtKB-KW"/>
</dbReference>
<evidence type="ECO:0000313" key="8">
    <source>
        <dbReference type="Xenbase" id="XB-GENE-1217359"/>
    </source>
</evidence>
<dbReference type="Xenbase" id="XB-GENE-1217359">
    <property type="gene designation" value="zswim1.S"/>
</dbReference>
<dbReference type="InterPro" id="IPR007527">
    <property type="entry name" value="Znf_SWIM"/>
</dbReference>
<keyword evidence="2 4" id="KW-0863">Zinc-finger</keyword>
<evidence type="ECO:0000256" key="4">
    <source>
        <dbReference type="PROSITE-ProRule" id="PRU00325"/>
    </source>
</evidence>
<dbReference type="Pfam" id="PF21056">
    <property type="entry name" value="ZSWIM1-3_RNaseH-like"/>
    <property type="match status" value="1"/>
</dbReference>
<dbReference type="InterPro" id="IPR048326">
    <property type="entry name" value="ZSWIM1-3_helical"/>
</dbReference>
<gene>
    <name evidence="7 8" type="primary">zswim1.S</name>
    <name evidence="7" type="synonym">zswim1</name>
</gene>
<evidence type="ECO:0000313" key="6">
    <source>
        <dbReference type="Proteomes" id="UP000186698"/>
    </source>
</evidence>
<reference evidence="7" key="1">
    <citation type="submission" date="2025-08" db="UniProtKB">
        <authorList>
            <consortium name="RefSeq"/>
        </authorList>
    </citation>
    <scope>IDENTIFICATION</scope>
    <source>
        <strain evidence="7">J_2021</strain>
        <tissue evidence="7">Erythrocytes</tissue>
    </source>
</reference>
<dbReference type="Pfam" id="PF19286">
    <property type="entry name" value="ZSWIM1-3_C"/>
    <property type="match status" value="1"/>
</dbReference>
<feature type="domain" description="SWIM-type" evidence="5">
    <location>
        <begin position="396"/>
        <end position="438"/>
    </location>
</feature>
<dbReference type="GeneID" id="414615"/>
<proteinExistence type="predicted"/>
<dbReference type="PANTHER" id="PTHR31569">
    <property type="entry name" value="SWIM-TYPE DOMAIN-CONTAINING PROTEIN"/>
    <property type="match status" value="1"/>
</dbReference>
<dbReference type="OrthoDB" id="124789at2759"/>
<organism evidence="6 7">
    <name type="scientific">Xenopus laevis</name>
    <name type="common">African clawed frog</name>
    <dbReference type="NCBI Taxonomy" id="8355"/>
    <lineage>
        <taxon>Eukaryota</taxon>
        <taxon>Metazoa</taxon>
        <taxon>Chordata</taxon>
        <taxon>Craniata</taxon>
        <taxon>Vertebrata</taxon>
        <taxon>Euteleostomi</taxon>
        <taxon>Amphibia</taxon>
        <taxon>Batrachia</taxon>
        <taxon>Anura</taxon>
        <taxon>Pipoidea</taxon>
        <taxon>Pipidae</taxon>
        <taxon>Xenopodinae</taxon>
        <taxon>Xenopus</taxon>
        <taxon>Xenopus</taxon>
    </lineage>
</organism>
<evidence type="ECO:0000259" key="5">
    <source>
        <dbReference type="PROSITE" id="PS50966"/>
    </source>
</evidence>